<dbReference type="EMBL" id="JADIMA010000032">
    <property type="protein sequence ID" value="MBO8472630.1"/>
    <property type="molecule type" value="Genomic_DNA"/>
</dbReference>
<dbReference type="InterPro" id="IPR051423">
    <property type="entry name" value="CD225/Dispanin"/>
</dbReference>
<feature type="transmembrane region" description="Helical" evidence="5">
    <location>
        <begin position="51"/>
        <end position="73"/>
    </location>
</feature>
<feature type="transmembrane region" description="Helical" evidence="5">
    <location>
        <begin position="99"/>
        <end position="120"/>
    </location>
</feature>
<proteinExistence type="predicted"/>
<keyword evidence="3 5" id="KW-1133">Transmembrane helix</keyword>
<dbReference type="Pfam" id="PF04505">
    <property type="entry name" value="CD225"/>
    <property type="match status" value="1"/>
</dbReference>
<evidence type="ECO:0000256" key="4">
    <source>
        <dbReference type="ARBA" id="ARBA00023136"/>
    </source>
</evidence>
<evidence type="ECO:0000256" key="5">
    <source>
        <dbReference type="SAM" id="Phobius"/>
    </source>
</evidence>
<evidence type="ECO:0000313" key="7">
    <source>
        <dbReference type="Proteomes" id="UP000823604"/>
    </source>
</evidence>
<accession>A0A9D9II69</accession>
<dbReference type="PANTHER" id="PTHR14948:SF25">
    <property type="entry name" value="DUF4190 DOMAIN-CONTAINING PROTEIN"/>
    <property type="match status" value="1"/>
</dbReference>
<organism evidence="6 7">
    <name type="scientific">Candidatus Merdivivens pullicola</name>
    <dbReference type="NCBI Taxonomy" id="2840872"/>
    <lineage>
        <taxon>Bacteria</taxon>
        <taxon>Pseudomonadati</taxon>
        <taxon>Bacteroidota</taxon>
        <taxon>Bacteroidia</taxon>
        <taxon>Bacteroidales</taxon>
        <taxon>Muribaculaceae</taxon>
        <taxon>Muribaculaceae incertae sedis</taxon>
        <taxon>Candidatus Merdivivens</taxon>
    </lineage>
</organism>
<comment type="caution">
    <text evidence="6">The sequence shown here is derived from an EMBL/GenBank/DDBJ whole genome shotgun (WGS) entry which is preliminary data.</text>
</comment>
<evidence type="ECO:0000256" key="3">
    <source>
        <dbReference type="ARBA" id="ARBA00022989"/>
    </source>
</evidence>
<reference evidence="6" key="1">
    <citation type="submission" date="2020-10" db="EMBL/GenBank/DDBJ databases">
        <authorList>
            <person name="Gilroy R."/>
        </authorList>
    </citation>
    <scope>NUCLEOTIDE SEQUENCE</scope>
    <source>
        <strain evidence="6">B1-8020</strain>
    </source>
</reference>
<dbReference type="GO" id="GO:0016020">
    <property type="term" value="C:membrane"/>
    <property type="evidence" value="ECO:0007669"/>
    <property type="project" value="UniProtKB-SubCell"/>
</dbReference>
<dbReference type="PANTHER" id="PTHR14948">
    <property type="entry name" value="NG5"/>
    <property type="match status" value="1"/>
</dbReference>
<dbReference type="AlphaFoldDB" id="A0A9D9II69"/>
<comment type="subcellular location">
    <subcellularLocation>
        <location evidence="1">Membrane</location>
    </subcellularLocation>
</comment>
<evidence type="ECO:0000313" key="6">
    <source>
        <dbReference type="EMBL" id="MBO8472630.1"/>
    </source>
</evidence>
<evidence type="ECO:0000256" key="2">
    <source>
        <dbReference type="ARBA" id="ARBA00022692"/>
    </source>
</evidence>
<protein>
    <submittedName>
        <fullName evidence="6">CD225/dispanin family protein</fullName>
    </submittedName>
</protein>
<keyword evidence="2 5" id="KW-0812">Transmembrane</keyword>
<dbReference type="Proteomes" id="UP000823604">
    <property type="component" value="Unassembled WGS sequence"/>
</dbReference>
<dbReference type="InterPro" id="IPR007593">
    <property type="entry name" value="CD225/Dispanin_fam"/>
</dbReference>
<name>A0A9D9II69_9BACT</name>
<evidence type="ECO:0000256" key="1">
    <source>
        <dbReference type="ARBA" id="ARBA00004370"/>
    </source>
</evidence>
<keyword evidence="4 5" id="KW-0472">Membrane</keyword>
<reference evidence="6" key="2">
    <citation type="journal article" date="2021" name="PeerJ">
        <title>Extensive microbial diversity within the chicken gut microbiome revealed by metagenomics and culture.</title>
        <authorList>
            <person name="Gilroy R."/>
            <person name="Ravi A."/>
            <person name="Getino M."/>
            <person name="Pursley I."/>
            <person name="Horton D.L."/>
            <person name="Alikhan N.F."/>
            <person name="Baker D."/>
            <person name="Gharbi K."/>
            <person name="Hall N."/>
            <person name="Watson M."/>
            <person name="Adriaenssens E.M."/>
            <person name="Foster-Nyarko E."/>
            <person name="Jarju S."/>
            <person name="Secka A."/>
            <person name="Antonio M."/>
            <person name="Oren A."/>
            <person name="Chaudhuri R.R."/>
            <person name="La Ragione R."/>
            <person name="Hildebrand F."/>
            <person name="Pallen M.J."/>
        </authorList>
    </citation>
    <scope>NUCLEOTIDE SEQUENCE</scope>
    <source>
        <strain evidence="6">B1-8020</strain>
    </source>
</reference>
<gene>
    <name evidence="6" type="ORF">IAB81_03260</name>
</gene>
<sequence length="128" mass="14558">MLNESDIIRIGNSTLPWLNYFSKDAPAGFPNTPERPQPPIQPQPYQKPKSFLVWSILATVLCCLPFGIASIVYESKVDGLWASGQYEQALEAAKKARNWFWWAFGLGLAWAIFVFIYYVILGMSFAYI</sequence>